<dbReference type="RefSeq" id="WP_284362504.1">
    <property type="nucleotide sequence ID" value="NZ_BSNI01000002.1"/>
</dbReference>
<keyword evidence="1" id="KW-0472">Membrane</keyword>
<dbReference type="CDD" id="cd01324">
    <property type="entry name" value="cbb3_Oxidase_CcoQ"/>
    <property type="match status" value="1"/>
</dbReference>
<evidence type="ECO:0000313" key="3">
    <source>
        <dbReference type="Proteomes" id="UP001161405"/>
    </source>
</evidence>
<keyword evidence="1" id="KW-0812">Transmembrane</keyword>
<comment type="caution">
    <text evidence="2">The sequence shown here is derived from an EMBL/GenBank/DDBJ whole genome shotgun (WGS) entry which is preliminary data.</text>
</comment>
<feature type="transmembrane region" description="Helical" evidence="1">
    <location>
        <begin position="13"/>
        <end position="31"/>
    </location>
</feature>
<protein>
    <submittedName>
        <fullName evidence="2">FixQ1 nitrogen fixation protein</fullName>
    </submittedName>
</protein>
<sequence length="57" mass="6473">MIDYNSFRHFADSWGLLYMLVVFIGVILFMFRPGAKDHAKAAAQIALKDDRAPEGKE</sequence>
<organism evidence="2 3">
    <name type="scientific">Maritalea porphyrae</name>
    <dbReference type="NCBI Taxonomy" id="880732"/>
    <lineage>
        <taxon>Bacteria</taxon>
        <taxon>Pseudomonadati</taxon>
        <taxon>Pseudomonadota</taxon>
        <taxon>Alphaproteobacteria</taxon>
        <taxon>Hyphomicrobiales</taxon>
        <taxon>Devosiaceae</taxon>
        <taxon>Maritalea</taxon>
    </lineage>
</organism>
<proteinExistence type="predicted"/>
<reference evidence="2" key="1">
    <citation type="journal article" date="2014" name="Int. J. Syst. Evol. Microbiol.">
        <title>Complete genome of a new Firmicutes species belonging to the dominant human colonic microbiota ('Ruminococcus bicirculans') reveals two chromosomes and a selective capacity to utilize plant glucans.</title>
        <authorList>
            <consortium name="NISC Comparative Sequencing Program"/>
            <person name="Wegmann U."/>
            <person name="Louis P."/>
            <person name="Goesmann A."/>
            <person name="Henrissat B."/>
            <person name="Duncan S.H."/>
            <person name="Flint H.J."/>
        </authorList>
    </citation>
    <scope>NUCLEOTIDE SEQUENCE</scope>
    <source>
        <strain evidence="2">NBRC 107169</strain>
    </source>
</reference>
<gene>
    <name evidence="2" type="primary">fixQ1</name>
    <name evidence="2" type="ORF">GCM10007879_10230</name>
</gene>
<name>A0ABQ5UNG8_9HYPH</name>
<dbReference type="Proteomes" id="UP001161405">
    <property type="component" value="Unassembled WGS sequence"/>
</dbReference>
<dbReference type="Pfam" id="PF05545">
    <property type="entry name" value="FixQ"/>
    <property type="match status" value="1"/>
</dbReference>
<dbReference type="EMBL" id="BSNI01000002">
    <property type="protein sequence ID" value="GLQ16774.1"/>
    <property type="molecule type" value="Genomic_DNA"/>
</dbReference>
<evidence type="ECO:0000256" key="1">
    <source>
        <dbReference type="SAM" id="Phobius"/>
    </source>
</evidence>
<keyword evidence="1" id="KW-1133">Transmembrane helix</keyword>
<evidence type="ECO:0000313" key="2">
    <source>
        <dbReference type="EMBL" id="GLQ16774.1"/>
    </source>
</evidence>
<reference evidence="2" key="2">
    <citation type="submission" date="2023-01" db="EMBL/GenBank/DDBJ databases">
        <title>Draft genome sequence of Maritalea porphyrae strain NBRC 107169.</title>
        <authorList>
            <person name="Sun Q."/>
            <person name="Mori K."/>
        </authorList>
    </citation>
    <scope>NUCLEOTIDE SEQUENCE</scope>
    <source>
        <strain evidence="2">NBRC 107169</strain>
    </source>
</reference>
<accession>A0ABQ5UNG8</accession>
<keyword evidence="3" id="KW-1185">Reference proteome</keyword>
<dbReference type="InterPro" id="IPR008621">
    <property type="entry name" value="Cbb3-typ_cyt_oxidase_comp"/>
</dbReference>